<protein>
    <submittedName>
        <fullName evidence="3">Uncharacterized protein</fullName>
    </submittedName>
</protein>
<proteinExistence type="predicted"/>
<feature type="coiled-coil region" evidence="1">
    <location>
        <begin position="234"/>
        <end position="275"/>
    </location>
</feature>
<evidence type="ECO:0000256" key="1">
    <source>
        <dbReference type="SAM" id="Coils"/>
    </source>
</evidence>
<dbReference type="VEuPathDB" id="TriTrypDB:ECC02_000174"/>
<name>A0A7J6YJK1_TRYCR</name>
<dbReference type="Proteomes" id="UP000583944">
    <property type="component" value="Unassembled WGS sequence"/>
</dbReference>
<feature type="region of interest" description="Disordered" evidence="2">
    <location>
        <begin position="105"/>
        <end position="124"/>
    </location>
</feature>
<evidence type="ECO:0000313" key="3">
    <source>
        <dbReference type="EMBL" id="KAF5226673.1"/>
    </source>
</evidence>
<dbReference type="AlphaFoldDB" id="A0A7J6YJK1"/>
<reference evidence="3 4" key="1">
    <citation type="journal article" date="2019" name="Genome Biol. Evol.">
        <title>Nanopore Sequencing Significantly Improves Genome Assembly of the Protozoan Parasite Trypanosoma cruzi.</title>
        <authorList>
            <person name="Diaz-Viraque F."/>
            <person name="Pita S."/>
            <person name="Greif G."/>
            <person name="de Souza R.C.M."/>
            <person name="Iraola G."/>
            <person name="Robello C."/>
        </authorList>
    </citation>
    <scope>NUCLEOTIDE SEQUENCE [LARGE SCALE GENOMIC DNA]</scope>
    <source>
        <strain evidence="3 4">Berenice</strain>
    </source>
</reference>
<accession>A0A7J6YJK1</accession>
<gene>
    <name evidence="3" type="ORF">ECC02_000174</name>
</gene>
<keyword evidence="1" id="KW-0175">Coiled coil</keyword>
<evidence type="ECO:0000256" key="2">
    <source>
        <dbReference type="SAM" id="MobiDB-lite"/>
    </source>
</evidence>
<comment type="caution">
    <text evidence="3">The sequence shown here is derived from an EMBL/GenBank/DDBJ whole genome shotgun (WGS) entry which is preliminary data.</text>
</comment>
<organism evidence="3 4">
    <name type="scientific">Trypanosoma cruzi</name>
    <dbReference type="NCBI Taxonomy" id="5693"/>
    <lineage>
        <taxon>Eukaryota</taxon>
        <taxon>Discoba</taxon>
        <taxon>Euglenozoa</taxon>
        <taxon>Kinetoplastea</taxon>
        <taxon>Metakinetoplastina</taxon>
        <taxon>Trypanosomatida</taxon>
        <taxon>Trypanosomatidae</taxon>
        <taxon>Trypanosoma</taxon>
        <taxon>Schizotrypanum</taxon>
    </lineage>
</organism>
<sequence length="299" mass="33532">MRCSRIVVGAPFATVRAYYYYLFMLSGPVELPGNIIRGSTTFCLTRVGDRAYYVPRGCTLEDKLHCWRVKADHETGRIFFVNCGGLGPRWTLPDTLANIDLLTTAGPDGSRHRPSSLPGSSPTARHAAADAVAAEARSLVELSSGRKKGNSSDTKSFWDLSLPGKSFLCSGKQPLRVHSNGKRVADIYVNDIAYLRSFDEEGKSPASFETALHGEFENARTPVEGRCAETSLLEAQLRRRIEDYAEEVTTLRRRLEDQERLFMEKELALVELEERIVSMRLHMVEAVSAYRQNTYSWQS</sequence>
<dbReference type="VEuPathDB" id="TriTrypDB:BCY84_00808"/>
<dbReference type="EMBL" id="JABDHM010000001">
    <property type="protein sequence ID" value="KAF5226673.1"/>
    <property type="molecule type" value="Genomic_DNA"/>
</dbReference>
<evidence type="ECO:0000313" key="4">
    <source>
        <dbReference type="Proteomes" id="UP000583944"/>
    </source>
</evidence>